<sequence length="622" mass="71135">MRINPVNIYKITAVLIFSLSTSFIVSSQDVDTAKYVGTTLSNIDYHHGQLRPAVGTHATQIMRASREHPETADGKGWTYNHAPNMAYWNKTFFVQYLNDSISEHVPPSTTLLITSEDGKNWSKPEVIFPEYKIPDGWTKEGVEGEAKDVSAVMHQRMGFYTASNEKFLTLAYYGIALHERDDPNDGKGIGRVVREIKKDGSYGPIYFIRYNKTWDQSLSEYPFFKESKDKAFVKACEELLSKPLMMQQWVEEQDRDDPLIPLKDQFKAFSYYHLDDGRVVGWWKHALTSMSLDGGKSWEYHPMRAPGFVNSNAKIWGQKTSDGKYATVYNPSEYRWPLGISTSSDGLNFDDLFLVHGEISSMRYGGNYKSYGPQYVRGILEGNGTPPNGNLWLTYSVNKEDIWVAKVPVPVTATAEAHASDNFNDMPDGEELKMWNYYDLQWASVGIESKDGKKWLALNDKDAFDYAKAERIIPETENLIANFTVKPGQNDHGMLQIEFQNSKGLPAVRLIFDENGEFIAKAGARFRHILDYEPDEEYEIEVKLEPSKRWYIVKVNGEQRTQNVFYAPVQSFERVMFRTGEQRHFPTPDTPADNYIDLKNAGKQIPEAVFYINGLQTKEFSE</sequence>
<evidence type="ECO:0000313" key="5">
    <source>
        <dbReference type="EMBL" id="SFC45047.1"/>
    </source>
</evidence>
<keyword evidence="6" id="KW-1185">Reference proteome</keyword>
<dbReference type="AlphaFoldDB" id="A0A1I1J8Y3"/>
<protein>
    <recommendedName>
        <fullName evidence="7">BNR repeat-like domain-containing protein</fullName>
    </recommendedName>
</protein>
<reference evidence="6" key="1">
    <citation type="submission" date="2016-10" db="EMBL/GenBank/DDBJ databases">
        <authorList>
            <person name="Varghese N."/>
            <person name="Submissions S."/>
        </authorList>
    </citation>
    <scope>NUCLEOTIDE SEQUENCE [LARGE SCALE GENOMIC DNA]</scope>
    <source>
        <strain evidence="6">DSM 24499</strain>
    </source>
</reference>
<dbReference type="Proteomes" id="UP000199438">
    <property type="component" value="Unassembled WGS sequence"/>
</dbReference>
<dbReference type="InterPro" id="IPR011040">
    <property type="entry name" value="Sialidase"/>
</dbReference>
<organism evidence="5 6">
    <name type="scientific">Zunongwangia mangrovi</name>
    <dbReference type="NCBI Taxonomy" id="1334022"/>
    <lineage>
        <taxon>Bacteria</taxon>
        <taxon>Pseudomonadati</taxon>
        <taxon>Bacteroidota</taxon>
        <taxon>Flavobacteriia</taxon>
        <taxon>Flavobacteriales</taxon>
        <taxon>Flavobacteriaceae</taxon>
        <taxon>Zunongwangia</taxon>
    </lineage>
</organism>
<evidence type="ECO:0000259" key="2">
    <source>
        <dbReference type="Pfam" id="PF13088"/>
    </source>
</evidence>
<gene>
    <name evidence="5" type="ORF">SAMN04487907_104219</name>
</gene>
<feature type="domain" description="BT-1020-like N-terminal beta-propeller" evidence="4">
    <location>
        <begin position="32"/>
        <end position="265"/>
    </location>
</feature>
<evidence type="ECO:0000313" key="6">
    <source>
        <dbReference type="Proteomes" id="UP000199438"/>
    </source>
</evidence>
<dbReference type="InterPro" id="IPR056425">
    <property type="entry name" value="Beta-prop_BT_1020"/>
</dbReference>
<feature type="signal peptide" evidence="1">
    <location>
        <begin position="1"/>
        <end position="27"/>
    </location>
</feature>
<keyword evidence="1" id="KW-0732">Signal</keyword>
<proteinExistence type="predicted"/>
<dbReference type="RefSeq" id="WP_092542749.1">
    <property type="nucleotide sequence ID" value="NZ_FOKV01000004.1"/>
</dbReference>
<evidence type="ECO:0000259" key="4">
    <source>
        <dbReference type="Pfam" id="PF24067"/>
    </source>
</evidence>
<dbReference type="InterPro" id="IPR036278">
    <property type="entry name" value="Sialidase_sf"/>
</dbReference>
<dbReference type="SUPFAM" id="SSF50939">
    <property type="entry name" value="Sialidases"/>
    <property type="match status" value="1"/>
</dbReference>
<evidence type="ECO:0000256" key="1">
    <source>
        <dbReference type="SAM" id="SignalP"/>
    </source>
</evidence>
<feature type="domain" description="BT-1020-like structural beta-sandwich" evidence="3">
    <location>
        <begin position="435"/>
        <end position="593"/>
    </location>
</feature>
<dbReference type="STRING" id="1334022.SAMN04487907_104219"/>
<dbReference type="Pfam" id="PF24067">
    <property type="entry name" value="Beta-prop_BT_1020"/>
    <property type="match status" value="1"/>
</dbReference>
<dbReference type="Pfam" id="PF22585">
    <property type="entry name" value="Sialidase-like_CBM"/>
    <property type="match status" value="1"/>
</dbReference>
<accession>A0A1I1J8Y3</accession>
<dbReference type="Pfam" id="PF13088">
    <property type="entry name" value="BNR_2"/>
    <property type="match status" value="1"/>
</dbReference>
<dbReference type="EMBL" id="FOKV01000004">
    <property type="protein sequence ID" value="SFC45047.1"/>
    <property type="molecule type" value="Genomic_DNA"/>
</dbReference>
<evidence type="ECO:0008006" key="7">
    <source>
        <dbReference type="Google" id="ProtNLM"/>
    </source>
</evidence>
<dbReference type="InterPro" id="IPR054490">
    <property type="entry name" value="BT_1020-like_b-sandwich_1"/>
</dbReference>
<evidence type="ECO:0000259" key="3">
    <source>
        <dbReference type="Pfam" id="PF22585"/>
    </source>
</evidence>
<dbReference type="OrthoDB" id="177453at2"/>
<feature type="chain" id="PRO_5011515025" description="BNR repeat-like domain-containing protein" evidence="1">
    <location>
        <begin position="28"/>
        <end position="622"/>
    </location>
</feature>
<feature type="domain" description="Sialidase" evidence="2">
    <location>
        <begin position="285"/>
        <end position="356"/>
    </location>
</feature>
<name>A0A1I1J8Y3_9FLAO</name>